<dbReference type="PIRSF" id="PIRSF036363">
    <property type="entry name" value="PPP_BSU1"/>
    <property type="match status" value="1"/>
</dbReference>
<organism evidence="16 17">
    <name type="scientific">Triticum turgidum subsp. durum</name>
    <name type="common">Durum wheat</name>
    <name type="synonym">Triticum durum</name>
    <dbReference type="NCBI Taxonomy" id="4567"/>
    <lineage>
        <taxon>Eukaryota</taxon>
        <taxon>Viridiplantae</taxon>
        <taxon>Streptophyta</taxon>
        <taxon>Embryophyta</taxon>
        <taxon>Tracheophyta</taxon>
        <taxon>Spermatophyta</taxon>
        <taxon>Magnoliopsida</taxon>
        <taxon>Liliopsida</taxon>
        <taxon>Poales</taxon>
        <taxon>Poaceae</taxon>
        <taxon>BOP clade</taxon>
        <taxon>Pooideae</taxon>
        <taxon>Triticodae</taxon>
        <taxon>Triticeae</taxon>
        <taxon>Triticinae</taxon>
        <taxon>Triticum</taxon>
    </lineage>
</organism>
<keyword evidence="7 12" id="KW-0904">Protein phosphatase</keyword>
<feature type="domain" description="Serine/threonine specific protein phosphatases" evidence="15">
    <location>
        <begin position="733"/>
        <end position="738"/>
    </location>
</feature>
<dbReference type="GO" id="GO:0005634">
    <property type="term" value="C:nucleus"/>
    <property type="evidence" value="ECO:0007669"/>
    <property type="project" value="UniProtKB-SubCell"/>
</dbReference>
<dbReference type="AlphaFoldDB" id="A0A9R0THU1"/>
<dbReference type="PRINTS" id="PR00114">
    <property type="entry name" value="STPHPHTASE"/>
</dbReference>
<comment type="catalytic activity">
    <reaction evidence="11 12 13">
        <text>O-phospho-L-threonyl-[protein] + H2O = L-threonyl-[protein] + phosphate</text>
        <dbReference type="Rhea" id="RHEA:47004"/>
        <dbReference type="Rhea" id="RHEA-COMP:11060"/>
        <dbReference type="Rhea" id="RHEA-COMP:11605"/>
        <dbReference type="ChEBI" id="CHEBI:15377"/>
        <dbReference type="ChEBI" id="CHEBI:30013"/>
        <dbReference type="ChEBI" id="CHEBI:43474"/>
        <dbReference type="ChEBI" id="CHEBI:61977"/>
        <dbReference type="EC" id="3.1.3.16"/>
    </reaction>
</comment>
<comment type="similarity">
    <text evidence="2 12">Belongs to the PPP phosphatase family. BSU subfamily.</text>
</comment>
<dbReference type="Proteomes" id="UP000324705">
    <property type="component" value="Chromosome 5A"/>
</dbReference>
<dbReference type="SUPFAM" id="SSF56300">
    <property type="entry name" value="Metallo-dependent phosphatases"/>
    <property type="match status" value="1"/>
</dbReference>
<feature type="compositionally biased region" description="Low complexity" evidence="14">
    <location>
        <begin position="46"/>
        <end position="60"/>
    </location>
</feature>
<evidence type="ECO:0000256" key="12">
    <source>
        <dbReference type="PIRNR" id="PIRNR036363"/>
    </source>
</evidence>
<evidence type="ECO:0000256" key="8">
    <source>
        <dbReference type="ARBA" id="ARBA00023211"/>
    </source>
</evidence>
<dbReference type="SUPFAM" id="SSF117281">
    <property type="entry name" value="Kelch motif"/>
    <property type="match status" value="1"/>
</dbReference>
<dbReference type="GO" id="GO:0009742">
    <property type="term" value="P:brassinosteroid mediated signaling pathway"/>
    <property type="evidence" value="ECO:0007669"/>
    <property type="project" value="InterPro"/>
</dbReference>
<evidence type="ECO:0000256" key="1">
    <source>
        <dbReference type="ARBA" id="ARBA00004123"/>
    </source>
</evidence>
<protein>
    <recommendedName>
        <fullName evidence="12 13">Serine/threonine-protein phosphatase</fullName>
        <ecNumber evidence="12 13">3.1.3.16</ecNumber>
    </recommendedName>
</protein>
<evidence type="ECO:0000256" key="6">
    <source>
        <dbReference type="ARBA" id="ARBA00022801"/>
    </source>
</evidence>
<dbReference type="Pfam" id="PF07646">
    <property type="entry name" value="Kelch_2"/>
    <property type="match status" value="1"/>
</dbReference>
<dbReference type="EC" id="3.1.3.16" evidence="12 13"/>
<accession>A0A9R0THU1</accession>
<keyword evidence="4 12" id="KW-0479">Metal-binding</keyword>
<evidence type="ECO:0000313" key="16">
    <source>
        <dbReference type="EMBL" id="VAI12650.1"/>
    </source>
</evidence>
<dbReference type="InterPro" id="IPR012391">
    <property type="entry name" value="Ser/Thr_prot_Pase_BSU1"/>
</dbReference>
<evidence type="ECO:0000256" key="7">
    <source>
        <dbReference type="ARBA" id="ARBA00022912"/>
    </source>
</evidence>
<evidence type="ECO:0000256" key="2">
    <source>
        <dbReference type="ARBA" id="ARBA00005671"/>
    </source>
</evidence>
<dbReference type="FunFam" id="3.60.21.10:FF:000008">
    <property type="entry name" value="Serine/threonine-protein phosphatase"/>
    <property type="match status" value="1"/>
</dbReference>
<dbReference type="InterPro" id="IPR029052">
    <property type="entry name" value="Metallo-depent_PP-like"/>
</dbReference>
<dbReference type="InterPro" id="IPR015915">
    <property type="entry name" value="Kelch-typ_b-propeller"/>
</dbReference>
<name>A0A9R0THU1_TRITD</name>
<dbReference type="GO" id="GO:0046872">
    <property type="term" value="F:metal ion binding"/>
    <property type="evidence" value="ECO:0007669"/>
    <property type="project" value="UniProtKB-UniRule"/>
</dbReference>
<keyword evidence="3" id="KW-0880">Kelch repeat</keyword>
<dbReference type="CDD" id="cd07419">
    <property type="entry name" value="MPP_Bsu1_C"/>
    <property type="match status" value="1"/>
</dbReference>
<keyword evidence="5" id="KW-0677">Repeat</keyword>
<gene>
    <name evidence="16" type="ORF">TRITD_5Av1G013080</name>
</gene>
<dbReference type="SMART" id="SM00156">
    <property type="entry name" value="PP2Ac"/>
    <property type="match status" value="1"/>
</dbReference>
<dbReference type="InterPro" id="IPR041758">
    <property type="entry name" value="MPP_BSL_C"/>
</dbReference>
<evidence type="ECO:0000256" key="3">
    <source>
        <dbReference type="ARBA" id="ARBA00022441"/>
    </source>
</evidence>
<keyword evidence="9 12" id="KW-0539">Nucleus</keyword>
<evidence type="ECO:0000256" key="9">
    <source>
        <dbReference type="ARBA" id="ARBA00023242"/>
    </source>
</evidence>
<dbReference type="Gene3D" id="2.120.10.80">
    <property type="entry name" value="Kelch-type beta propeller"/>
    <property type="match status" value="3"/>
</dbReference>
<dbReference type="InterPro" id="IPR006186">
    <property type="entry name" value="Ser/Thr-sp_prot-phosphatase"/>
</dbReference>
<evidence type="ECO:0000256" key="4">
    <source>
        <dbReference type="ARBA" id="ARBA00022723"/>
    </source>
</evidence>
<dbReference type="Gramene" id="TRITD5Av1G013080.3">
    <property type="protein sequence ID" value="TRITD5Av1G013080.3"/>
    <property type="gene ID" value="TRITD5Av1G013080"/>
</dbReference>
<evidence type="ECO:0000256" key="13">
    <source>
        <dbReference type="RuleBase" id="RU004273"/>
    </source>
</evidence>
<evidence type="ECO:0000259" key="15">
    <source>
        <dbReference type="PROSITE" id="PS00125"/>
    </source>
</evidence>
<proteinExistence type="inferred from homology"/>
<dbReference type="PANTHER" id="PTHR46422:SF13">
    <property type="entry name" value="SERINE_THREONINE-PROTEIN PHOSPHATASE BSL2 HOMOLOG"/>
    <property type="match status" value="1"/>
</dbReference>
<reference evidence="16 17" key="1">
    <citation type="submission" date="2017-09" db="EMBL/GenBank/DDBJ databases">
        <authorList>
            <consortium name="International Durum Wheat Genome Sequencing Consortium (IDWGSC)"/>
            <person name="Milanesi L."/>
        </authorList>
    </citation>
    <scope>NUCLEOTIDE SEQUENCE [LARGE SCALE GENOMIC DNA]</scope>
    <source>
        <strain evidence="17">cv. Svevo</strain>
    </source>
</reference>
<dbReference type="FunFam" id="2.120.10.80:FF:000042">
    <property type="entry name" value="Serine/threonine-protein phosphatase"/>
    <property type="match status" value="1"/>
</dbReference>
<dbReference type="PANTHER" id="PTHR46422">
    <property type="entry name" value="SERINE/THREONINE-PROTEIN PHOSPHATASE BSL3"/>
    <property type="match status" value="1"/>
</dbReference>
<comment type="catalytic activity">
    <reaction evidence="10">
        <text>O-phospho-L-seryl-[protein] + H2O = L-seryl-[protein] + phosphate</text>
        <dbReference type="Rhea" id="RHEA:20629"/>
        <dbReference type="Rhea" id="RHEA-COMP:9863"/>
        <dbReference type="Rhea" id="RHEA-COMP:11604"/>
        <dbReference type="ChEBI" id="CHEBI:15377"/>
        <dbReference type="ChEBI" id="CHEBI:29999"/>
        <dbReference type="ChEBI" id="CHEBI:43474"/>
        <dbReference type="ChEBI" id="CHEBI:83421"/>
        <dbReference type="EC" id="3.1.3.16"/>
    </reaction>
</comment>
<dbReference type="EMBL" id="LT934119">
    <property type="protein sequence ID" value="VAI12650.1"/>
    <property type="molecule type" value="Genomic_DNA"/>
</dbReference>
<comment type="cofactor">
    <cofactor evidence="12">
        <name>Mn(2+)</name>
        <dbReference type="ChEBI" id="CHEBI:29035"/>
    </cofactor>
    <text evidence="12">Binds 2 manganese ions per subunit.</text>
</comment>
<evidence type="ECO:0000256" key="10">
    <source>
        <dbReference type="ARBA" id="ARBA00047761"/>
    </source>
</evidence>
<evidence type="ECO:0000256" key="5">
    <source>
        <dbReference type="ARBA" id="ARBA00022737"/>
    </source>
</evidence>
<sequence>MDVDARMATESDSDSDAAAAAQQAGGTVSVPVSGTETPSVSPPPEAAAGAVAPPAAVAGPRPAPGYTVVDALMDKKEDGPGCRCGHTLTAVPAVGEEGSPGYIGQRLILFGGATALEGNNATPPSSAGSAGIRLAGATADVHCYDVLSNKWTRLTPLGEPPSPRAAHVATAVGTMVVIQGGIGPAGLSAEDLHVLDLTQQRPRWHRVVVQGPGPGPRYGHVMALVGQRFLLTIGGNDGKRPLADVWALDTAAKPYEWRKLEPEGEGPPPCMYATASARSDGLLLLCGGRDTNSVPLSSAYGLAKHRDGRWEWAIAPGVSPSPRYQHAAVFVNARLHVSGGALGGGRMVEDSSSVAVLDTAAGVWCDTKSVVTTPRTGRYSADAAGGEASGELTRRCRHAAAAVGDMIFIYGGLRGGVLLDDLLAAEDLAAAETTSAANHAAAAAANMQAGGTPGRFAYNDEQTGQTTTETTADGAVVLGTPVAPPVNGDVYTDISPENAVIQGQRRSSKGVDYLVEASAAEAEAISATLAAVKARQVNDVALANNSTPPPGVRLHHRAVVVAAETGGALGGMVRQLSIDQFENEGRRVIYGTPENATAARKLLDRQMSINSVPKKVIASLLKPRGWKPPVRRQFFLDCNEIADLCDSAERIFSSEPSVIKLKAPIKIFGDLHGQFGDLMRLFDEYGAPSTAGDIAYIDYLFLGDYVDRGQHSLETITLLLALKVEYPHNVHLIRGNHEAADINALFGFRIECIERMGERDGIWTWHRVNRLFNWLPLAALIEKKIICMHGGIGRSINHIEQIENLQRPITMEAGSVVLMDLLWSDPTENDSVEGLRPNARGPGLVTFGPDRVMEFCNNNDLQLIVRAHECVMDGFERFAQGHLITLFSATNYCGTANNAGAILVLGRDLVVVPKLIHPLPPAITSPETSPEHHIEDTWMQELNANRPPTPTRGRPQAANNDRAGPLAWI</sequence>
<feature type="region of interest" description="Disordered" evidence="14">
    <location>
        <begin position="1"/>
        <end position="61"/>
    </location>
</feature>
<dbReference type="Pfam" id="PF24681">
    <property type="entry name" value="Kelch_KLHDC2_KLHL20_DRC7"/>
    <property type="match status" value="1"/>
</dbReference>
<dbReference type="InterPro" id="IPR011498">
    <property type="entry name" value="Kelch_2"/>
</dbReference>
<feature type="region of interest" description="Disordered" evidence="14">
    <location>
        <begin position="943"/>
        <end position="969"/>
    </location>
</feature>
<feature type="compositionally biased region" description="Low complexity" evidence="14">
    <location>
        <begin position="16"/>
        <end position="39"/>
    </location>
</feature>
<evidence type="ECO:0000256" key="14">
    <source>
        <dbReference type="SAM" id="MobiDB-lite"/>
    </source>
</evidence>
<keyword evidence="17" id="KW-1185">Reference proteome</keyword>
<dbReference type="FunFam" id="2.120.10.80:FF:000113">
    <property type="entry name" value="Serine/threonine-protein phosphatase"/>
    <property type="match status" value="1"/>
</dbReference>
<evidence type="ECO:0000256" key="11">
    <source>
        <dbReference type="ARBA" id="ARBA00048336"/>
    </source>
</evidence>
<dbReference type="GO" id="GO:0005886">
    <property type="term" value="C:plasma membrane"/>
    <property type="evidence" value="ECO:0007669"/>
    <property type="project" value="UniProtKB-ARBA"/>
</dbReference>
<evidence type="ECO:0000313" key="17">
    <source>
        <dbReference type="Proteomes" id="UP000324705"/>
    </source>
</evidence>
<dbReference type="InterPro" id="IPR004843">
    <property type="entry name" value="Calcineurin-like_PHP"/>
</dbReference>
<dbReference type="Pfam" id="PF00149">
    <property type="entry name" value="Metallophos"/>
    <property type="match status" value="1"/>
</dbReference>
<dbReference type="GO" id="GO:0004722">
    <property type="term" value="F:protein serine/threonine phosphatase activity"/>
    <property type="evidence" value="ECO:0007669"/>
    <property type="project" value="UniProtKB-UniRule"/>
</dbReference>
<dbReference type="PROSITE" id="PS00125">
    <property type="entry name" value="SER_THR_PHOSPHATASE"/>
    <property type="match status" value="1"/>
</dbReference>
<keyword evidence="8 12" id="KW-0464">Manganese</keyword>
<comment type="subcellular location">
    <subcellularLocation>
        <location evidence="1 12">Nucleus</location>
    </subcellularLocation>
</comment>
<keyword evidence="6 12" id="KW-0378">Hydrolase</keyword>
<dbReference type="Gene3D" id="3.60.21.10">
    <property type="match status" value="1"/>
</dbReference>